<feature type="signal peptide" evidence="2">
    <location>
        <begin position="1"/>
        <end position="17"/>
    </location>
</feature>
<proteinExistence type="predicted"/>
<organism evidence="3 4">
    <name type="scientific">Purpureocillium lavendulum</name>
    <dbReference type="NCBI Taxonomy" id="1247861"/>
    <lineage>
        <taxon>Eukaryota</taxon>
        <taxon>Fungi</taxon>
        <taxon>Dikarya</taxon>
        <taxon>Ascomycota</taxon>
        <taxon>Pezizomycotina</taxon>
        <taxon>Sordariomycetes</taxon>
        <taxon>Hypocreomycetidae</taxon>
        <taxon>Hypocreales</taxon>
        <taxon>Ophiocordycipitaceae</taxon>
        <taxon>Purpureocillium</taxon>
    </lineage>
</organism>
<feature type="compositionally biased region" description="Low complexity" evidence="1">
    <location>
        <begin position="88"/>
        <end position="111"/>
    </location>
</feature>
<sequence length="273" mass="29555">MRVATCIVLALGSGALALPQAASRRSIDQGLAGNRENALNPARADKAVSLPRCSPKVTATGGKPKPEPTSTQVATPVEATSDTPTQETTLVAETTPETTSTSDPKPPTTDAAKPENPQVSGGLMPWVVRPSKDVLERNECPVGVFNPVHLTDEKLQVPEEIIAKCGTGVYCRNLTPYVGDKWFKSQAACFAAFEPPPNHPRTKLPWKESISNEGNLPVNSPDVCDSDTGFRPDDYCGTRHHCNSYTNTHEHDDMYRNIEDCIASHDPEPEEKL</sequence>
<keyword evidence="2" id="KW-0732">Signal</keyword>
<gene>
    <name evidence="3" type="ORF">O9K51_08090</name>
</gene>
<evidence type="ECO:0000256" key="2">
    <source>
        <dbReference type="SAM" id="SignalP"/>
    </source>
</evidence>
<feature type="chain" id="PRO_5044186488" evidence="2">
    <location>
        <begin position="18"/>
        <end position="273"/>
    </location>
</feature>
<protein>
    <submittedName>
        <fullName evidence="3">S-adenosylmethionine decarboxylase</fullName>
    </submittedName>
</protein>
<dbReference type="AlphaFoldDB" id="A0AB34FLD8"/>
<evidence type="ECO:0000256" key="1">
    <source>
        <dbReference type="SAM" id="MobiDB-lite"/>
    </source>
</evidence>
<feature type="region of interest" description="Disordered" evidence="1">
    <location>
        <begin position="38"/>
        <end position="125"/>
    </location>
</feature>
<evidence type="ECO:0000313" key="3">
    <source>
        <dbReference type="EMBL" id="KAJ6440199.1"/>
    </source>
</evidence>
<name>A0AB34FLD8_9HYPO</name>
<evidence type="ECO:0000313" key="4">
    <source>
        <dbReference type="Proteomes" id="UP001163105"/>
    </source>
</evidence>
<accession>A0AB34FLD8</accession>
<comment type="caution">
    <text evidence="3">The sequence shown here is derived from an EMBL/GenBank/DDBJ whole genome shotgun (WGS) entry which is preliminary data.</text>
</comment>
<reference evidence="3" key="1">
    <citation type="submission" date="2023-01" db="EMBL/GenBank/DDBJ databases">
        <title>The growth and conidiation of Purpureocillium lavendulum are regulated by nitrogen source and histone H3K14 acetylation.</title>
        <authorList>
            <person name="Tang P."/>
            <person name="Han J."/>
            <person name="Zhang C."/>
            <person name="Tang P."/>
            <person name="Qi F."/>
            <person name="Zhang K."/>
            <person name="Liang L."/>
        </authorList>
    </citation>
    <scope>NUCLEOTIDE SEQUENCE</scope>
    <source>
        <strain evidence="3">YMF1.00683</strain>
    </source>
</reference>
<feature type="compositionally biased region" description="Polar residues" evidence="1">
    <location>
        <begin position="68"/>
        <end position="87"/>
    </location>
</feature>
<dbReference type="Proteomes" id="UP001163105">
    <property type="component" value="Unassembled WGS sequence"/>
</dbReference>
<dbReference type="EMBL" id="JAQHRD010000006">
    <property type="protein sequence ID" value="KAJ6440199.1"/>
    <property type="molecule type" value="Genomic_DNA"/>
</dbReference>
<keyword evidence="4" id="KW-1185">Reference proteome</keyword>